<dbReference type="PRINTS" id="PR00392">
    <property type="entry name" value="PROFILIN"/>
</dbReference>
<protein>
    <recommendedName>
        <fullName evidence="10">Profilin</fullName>
    </recommendedName>
</protein>
<dbReference type="InterPro" id="IPR005455">
    <property type="entry name" value="PFN_euk"/>
</dbReference>
<dbReference type="Gene3D" id="3.30.450.30">
    <property type="entry name" value="Dynein light chain 2a, cytoplasmic"/>
    <property type="match status" value="1"/>
</dbReference>
<keyword evidence="4" id="KW-0009">Actin-binding</keyword>
<keyword evidence="3" id="KW-0963">Cytoplasm</keyword>
<evidence type="ECO:0000313" key="9">
    <source>
        <dbReference type="Proteomes" id="UP000007305"/>
    </source>
</evidence>
<keyword evidence="7" id="KW-1133">Transmembrane helix</keyword>
<reference evidence="8" key="3">
    <citation type="submission" date="2021-05" db="UniProtKB">
        <authorList>
            <consortium name="EnsemblPlants"/>
        </authorList>
    </citation>
    <scope>IDENTIFICATION</scope>
    <source>
        <strain evidence="8">cv. B73</strain>
    </source>
</reference>
<dbReference type="PANTHER" id="PTHR11604:SF69">
    <property type="entry name" value="PROFILIN-4"/>
    <property type="match status" value="1"/>
</dbReference>
<keyword evidence="5" id="KW-0206">Cytoskeleton</keyword>
<dbReference type="EnsemblPlants" id="Zm00001eb205650_T001">
    <property type="protein sequence ID" value="Zm00001eb205650_P001"/>
    <property type="gene ID" value="Zm00001eb205650"/>
</dbReference>
<evidence type="ECO:0008006" key="10">
    <source>
        <dbReference type="Google" id="ProtNLM"/>
    </source>
</evidence>
<comment type="similarity">
    <text evidence="2">Belongs to the profilin family.</text>
</comment>
<evidence type="ECO:0000313" key="8">
    <source>
        <dbReference type="EnsemblPlants" id="Zm00001eb205650_P001"/>
    </source>
</evidence>
<feature type="transmembrane region" description="Helical" evidence="7">
    <location>
        <begin position="57"/>
        <end position="79"/>
    </location>
</feature>
<evidence type="ECO:0000256" key="2">
    <source>
        <dbReference type="ARBA" id="ARBA00010058"/>
    </source>
</evidence>
<keyword evidence="7" id="KW-0812">Transmembrane</keyword>
<dbReference type="SUPFAM" id="SSF55770">
    <property type="entry name" value="Profilin (actin-binding protein)"/>
    <property type="match status" value="1"/>
</dbReference>
<feature type="region of interest" description="Disordered" evidence="6">
    <location>
        <begin position="16"/>
        <end position="46"/>
    </location>
</feature>
<keyword evidence="7" id="KW-0472">Membrane</keyword>
<comment type="subcellular location">
    <subcellularLocation>
        <location evidence="1">Cytoplasm</location>
        <location evidence="1">Cytoskeleton</location>
    </subcellularLocation>
</comment>
<keyword evidence="9" id="KW-1185">Reference proteome</keyword>
<name>A0A804P3D2_MAIZE</name>
<organism evidence="8 9">
    <name type="scientific">Zea mays</name>
    <name type="common">Maize</name>
    <dbReference type="NCBI Taxonomy" id="4577"/>
    <lineage>
        <taxon>Eukaryota</taxon>
        <taxon>Viridiplantae</taxon>
        <taxon>Streptophyta</taxon>
        <taxon>Embryophyta</taxon>
        <taxon>Tracheophyta</taxon>
        <taxon>Spermatophyta</taxon>
        <taxon>Magnoliopsida</taxon>
        <taxon>Liliopsida</taxon>
        <taxon>Poales</taxon>
        <taxon>Poaceae</taxon>
        <taxon>PACMAD clade</taxon>
        <taxon>Panicoideae</taxon>
        <taxon>Andropogonodae</taxon>
        <taxon>Andropogoneae</taxon>
        <taxon>Tripsacinae</taxon>
        <taxon>Zea</taxon>
    </lineage>
</organism>
<dbReference type="Proteomes" id="UP000007305">
    <property type="component" value="Chromosome 4"/>
</dbReference>
<dbReference type="GO" id="GO:0005856">
    <property type="term" value="C:cytoskeleton"/>
    <property type="evidence" value="ECO:0007669"/>
    <property type="project" value="UniProtKB-SubCell"/>
</dbReference>
<evidence type="ECO:0000256" key="7">
    <source>
        <dbReference type="SAM" id="Phobius"/>
    </source>
</evidence>
<evidence type="ECO:0000256" key="3">
    <source>
        <dbReference type="ARBA" id="ARBA00022490"/>
    </source>
</evidence>
<dbReference type="InParanoid" id="A0A804P3D2"/>
<accession>A0A804P3D2</accession>
<feature type="transmembrane region" description="Helical" evidence="7">
    <location>
        <begin position="91"/>
        <end position="113"/>
    </location>
</feature>
<dbReference type="PRINTS" id="PR01640">
    <property type="entry name" value="PROFILINPLNT"/>
</dbReference>
<evidence type="ECO:0000256" key="1">
    <source>
        <dbReference type="ARBA" id="ARBA00004245"/>
    </source>
</evidence>
<dbReference type="Gramene" id="Zm00001eb205650_T001">
    <property type="protein sequence ID" value="Zm00001eb205650_P001"/>
    <property type="gene ID" value="Zm00001eb205650"/>
</dbReference>
<reference evidence="8" key="2">
    <citation type="submission" date="2019-07" db="EMBL/GenBank/DDBJ databases">
        <authorList>
            <person name="Seetharam A."/>
            <person name="Woodhouse M."/>
            <person name="Cannon E."/>
        </authorList>
    </citation>
    <scope>NUCLEOTIDE SEQUENCE [LARGE SCALE GENOMIC DNA]</scope>
    <source>
        <strain evidence="8">cv. B73</strain>
    </source>
</reference>
<evidence type="ECO:0000256" key="6">
    <source>
        <dbReference type="SAM" id="MobiDB-lite"/>
    </source>
</evidence>
<dbReference type="PANTHER" id="PTHR11604">
    <property type="entry name" value="PROFILIN"/>
    <property type="match status" value="1"/>
</dbReference>
<evidence type="ECO:0000256" key="5">
    <source>
        <dbReference type="ARBA" id="ARBA00023212"/>
    </source>
</evidence>
<dbReference type="GO" id="GO:0003779">
    <property type="term" value="F:actin binding"/>
    <property type="evidence" value="ECO:0007669"/>
    <property type="project" value="UniProtKB-KW"/>
</dbReference>
<proteinExistence type="inferred from homology"/>
<dbReference type="InterPro" id="IPR048278">
    <property type="entry name" value="PFN"/>
</dbReference>
<dbReference type="Pfam" id="PF00235">
    <property type="entry name" value="Profilin"/>
    <property type="match status" value="1"/>
</dbReference>
<evidence type="ECO:0000256" key="4">
    <source>
        <dbReference type="ARBA" id="ARBA00023203"/>
    </source>
</evidence>
<reference evidence="9" key="1">
    <citation type="journal article" date="2009" name="Science">
        <title>The B73 maize genome: complexity, diversity, and dynamics.</title>
        <authorList>
            <person name="Schnable P.S."/>
            <person name="Ware D."/>
            <person name="Fulton R.S."/>
            <person name="Stein J.C."/>
            <person name="Wei F."/>
            <person name="Pasternak S."/>
            <person name="Liang C."/>
            <person name="Zhang J."/>
            <person name="Fulton L."/>
            <person name="Graves T.A."/>
            <person name="Minx P."/>
            <person name="Reily A.D."/>
            <person name="Courtney L."/>
            <person name="Kruchowski S.S."/>
            <person name="Tomlinson C."/>
            <person name="Strong C."/>
            <person name="Delehaunty K."/>
            <person name="Fronick C."/>
            <person name="Courtney B."/>
            <person name="Rock S.M."/>
            <person name="Belter E."/>
            <person name="Du F."/>
            <person name="Kim K."/>
            <person name="Abbott R.M."/>
            <person name="Cotton M."/>
            <person name="Levy A."/>
            <person name="Marchetto P."/>
            <person name="Ochoa K."/>
            <person name="Jackson S.M."/>
            <person name="Gillam B."/>
            <person name="Chen W."/>
            <person name="Yan L."/>
            <person name="Higginbotham J."/>
            <person name="Cardenas M."/>
            <person name="Waligorski J."/>
            <person name="Applebaum E."/>
            <person name="Phelps L."/>
            <person name="Falcone J."/>
            <person name="Kanchi K."/>
            <person name="Thane T."/>
            <person name="Scimone A."/>
            <person name="Thane N."/>
            <person name="Henke J."/>
            <person name="Wang T."/>
            <person name="Ruppert J."/>
            <person name="Shah N."/>
            <person name="Rotter K."/>
            <person name="Hodges J."/>
            <person name="Ingenthron E."/>
            <person name="Cordes M."/>
            <person name="Kohlberg S."/>
            <person name="Sgro J."/>
            <person name="Delgado B."/>
            <person name="Mead K."/>
            <person name="Chinwalla A."/>
            <person name="Leonard S."/>
            <person name="Crouse K."/>
            <person name="Collura K."/>
            <person name="Kudrna D."/>
            <person name="Currie J."/>
            <person name="He R."/>
            <person name="Angelova A."/>
            <person name="Rajasekar S."/>
            <person name="Mueller T."/>
            <person name="Lomeli R."/>
            <person name="Scara G."/>
            <person name="Ko A."/>
            <person name="Delaney K."/>
            <person name="Wissotski M."/>
            <person name="Lopez G."/>
            <person name="Campos D."/>
            <person name="Braidotti M."/>
            <person name="Ashley E."/>
            <person name="Golser W."/>
            <person name="Kim H."/>
            <person name="Lee S."/>
            <person name="Lin J."/>
            <person name="Dujmic Z."/>
            <person name="Kim W."/>
            <person name="Talag J."/>
            <person name="Zuccolo A."/>
            <person name="Fan C."/>
            <person name="Sebastian A."/>
            <person name="Kramer M."/>
            <person name="Spiegel L."/>
            <person name="Nascimento L."/>
            <person name="Zutavern T."/>
            <person name="Miller B."/>
            <person name="Ambroise C."/>
            <person name="Muller S."/>
            <person name="Spooner W."/>
            <person name="Narechania A."/>
            <person name="Ren L."/>
            <person name="Wei S."/>
            <person name="Kumari S."/>
            <person name="Faga B."/>
            <person name="Levy M.J."/>
            <person name="McMahan L."/>
            <person name="Van Buren P."/>
            <person name="Vaughn M.W."/>
            <person name="Ying K."/>
            <person name="Yeh C.-T."/>
            <person name="Emrich S.J."/>
            <person name="Jia Y."/>
            <person name="Kalyanaraman A."/>
            <person name="Hsia A.-P."/>
            <person name="Barbazuk W.B."/>
            <person name="Baucom R.S."/>
            <person name="Brutnell T.P."/>
            <person name="Carpita N.C."/>
            <person name="Chaparro C."/>
            <person name="Chia J.-M."/>
            <person name="Deragon J.-M."/>
            <person name="Estill J.C."/>
            <person name="Fu Y."/>
            <person name="Jeddeloh J.A."/>
            <person name="Han Y."/>
            <person name="Lee H."/>
            <person name="Li P."/>
            <person name="Lisch D.R."/>
            <person name="Liu S."/>
            <person name="Liu Z."/>
            <person name="Nagel D.H."/>
            <person name="McCann M.C."/>
            <person name="SanMiguel P."/>
            <person name="Myers A.M."/>
            <person name="Nettleton D."/>
            <person name="Nguyen J."/>
            <person name="Penning B.W."/>
            <person name="Ponnala L."/>
            <person name="Schneider K.L."/>
            <person name="Schwartz D.C."/>
            <person name="Sharma A."/>
            <person name="Soderlund C."/>
            <person name="Springer N.M."/>
            <person name="Sun Q."/>
            <person name="Wang H."/>
            <person name="Waterman M."/>
            <person name="Westerman R."/>
            <person name="Wolfgruber T.K."/>
            <person name="Yang L."/>
            <person name="Yu Y."/>
            <person name="Zhang L."/>
            <person name="Zhou S."/>
            <person name="Zhu Q."/>
            <person name="Bennetzen J.L."/>
            <person name="Dawe R.K."/>
            <person name="Jiang J."/>
            <person name="Jiang N."/>
            <person name="Presting G.G."/>
            <person name="Wessler S.R."/>
            <person name="Aluru S."/>
            <person name="Martienssen R.A."/>
            <person name="Clifton S.W."/>
            <person name="McCombie W.R."/>
            <person name="Wing R.A."/>
            <person name="Wilson R.K."/>
        </authorList>
    </citation>
    <scope>NUCLEOTIDE SEQUENCE [LARGE SCALE GENOMIC DNA]</scope>
    <source>
        <strain evidence="9">cv. B73</strain>
    </source>
</reference>
<dbReference type="InterPro" id="IPR036140">
    <property type="entry name" value="PFN_sf"/>
</dbReference>
<sequence length="228" mass="24045">MARACRAAGAAHPCAFSPATTRSRPPPPARTASSLGLGVPNPPPRPPNACPRPLPTLIYLSLPLPLPFLLLPVVALLLLPQEYSPSIVARACNFVPHADLFAVFAAVFCWIRFTRATLDLPQPCGPAGSERGDVRISVAKARCGSKAPSLGDVVAAAAVLRAFDPNIAELKPEEVAGIIKDFNEPGTLAPTGLFVGGTKYMVIQGEPGVVIRGKKVQWGIDCLIEEML</sequence>
<dbReference type="GO" id="GO:0032956">
    <property type="term" value="P:regulation of actin cytoskeleton organization"/>
    <property type="evidence" value="ECO:0007669"/>
    <property type="project" value="UniProtKB-ARBA"/>
</dbReference>
<dbReference type="AlphaFoldDB" id="A0A804P3D2"/>